<reference evidence="1" key="1">
    <citation type="submission" date="2023-10" db="EMBL/GenBank/DDBJ databases">
        <authorList>
            <person name="Rodriguez Cubillos JULIANA M."/>
            <person name="De Vega J."/>
        </authorList>
    </citation>
    <scope>NUCLEOTIDE SEQUENCE</scope>
</reference>
<dbReference type="EMBL" id="CASHSV030000044">
    <property type="protein sequence ID" value="CAJ2644698.1"/>
    <property type="molecule type" value="Genomic_DNA"/>
</dbReference>
<gene>
    <name evidence="1" type="ORF">MILVUS5_LOCUS13670</name>
</gene>
<sequence>MFRIEHADLERCIREFEEALFKIFLGHLCEPDSLLNGPASISFCSPLRFPSLNLRILGAALVVPILQVNVIWGDEREFCSEFADIFDFEHFKNVLPNDVRVVSSLPSTHLMTKPVEGSPPLHVTPSLIRGRYLKRFNRESFGFKTIKGSYFRSSEASMQGRSNMTYHERKMDGP</sequence>
<proteinExistence type="predicted"/>
<name>A0ACB0JL40_TRIPR</name>
<comment type="caution">
    <text evidence="1">The sequence shown here is derived from an EMBL/GenBank/DDBJ whole genome shotgun (WGS) entry which is preliminary data.</text>
</comment>
<accession>A0ACB0JL40</accession>
<organism evidence="1 2">
    <name type="scientific">Trifolium pratense</name>
    <name type="common">Red clover</name>
    <dbReference type="NCBI Taxonomy" id="57577"/>
    <lineage>
        <taxon>Eukaryota</taxon>
        <taxon>Viridiplantae</taxon>
        <taxon>Streptophyta</taxon>
        <taxon>Embryophyta</taxon>
        <taxon>Tracheophyta</taxon>
        <taxon>Spermatophyta</taxon>
        <taxon>Magnoliopsida</taxon>
        <taxon>eudicotyledons</taxon>
        <taxon>Gunneridae</taxon>
        <taxon>Pentapetalae</taxon>
        <taxon>rosids</taxon>
        <taxon>fabids</taxon>
        <taxon>Fabales</taxon>
        <taxon>Fabaceae</taxon>
        <taxon>Papilionoideae</taxon>
        <taxon>50 kb inversion clade</taxon>
        <taxon>NPAAA clade</taxon>
        <taxon>Hologalegina</taxon>
        <taxon>IRL clade</taxon>
        <taxon>Trifolieae</taxon>
        <taxon>Trifolium</taxon>
    </lineage>
</organism>
<protein>
    <submittedName>
        <fullName evidence="1">Uncharacterized protein</fullName>
    </submittedName>
</protein>
<dbReference type="Proteomes" id="UP001177021">
    <property type="component" value="Unassembled WGS sequence"/>
</dbReference>
<evidence type="ECO:0000313" key="1">
    <source>
        <dbReference type="EMBL" id="CAJ2644698.1"/>
    </source>
</evidence>
<keyword evidence="2" id="KW-1185">Reference proteome</keyword>
<evidence type="ECO:0000313" key="2">
    <source>
        <dbReference type="Proteomes" id="UP001177021"/>
    </source>
</evidence>